<protein>
    <submittedName>
        <fullName evidence="2">Uncharacterized protein</fullName>
    </submittedName>
</protein>
<evidence type="ECO:0000313" key="3">
    <source>
        <dbReference type="Proteomes" id="UP001280581"/>
    </source>
</evidence>
<organism evidence="2 3">
    <name type="scientific">Pseudopithomyces chartarum</name>
    <dbReference type="NCBI Taxonomy" id="1892770"/>
    <lineage>
        <taxon>Eukaryota</taxon>
        <taxon>Fungi</taxon>
        <taxon>Dikarya</taxon>
        <taxon>Ascomycota</taxon>
        <taxon>Pezizomycotina</taxon>
        <taxon>Dothideomycetes</taxon>
        <taxon>Pleosporomycetidae</taxon>
        <taxon>Pleosporales</taxon>
        <taxon>Massarineae</taxon>
        <taxon>Didymosphaeriaceae</taxon>
        <taxon>Pseudopithomyces</taxon>
    </lineage>
</organism>
<evidence type="ECO:0000313" key="2">
    <source>
        <dbReference type="EMBL" id="KAK3202948.1"/>
    </source>
</evidence>
<comment type="caution">
    <text evidence="2">The sequence shown here is derived from an EMBL/GenBank/DDBJ whole genome shotgun (WGS) entry which is preliminary data.</text>
</comment>
<accession>A0AAN6LTR6</accession>
<evidence type="ECO:0000256" key="1">
    <source>
        <dbReference type="SAM" id="Coils"/>
    </source>
</evidence>
<keyword evidence="3" id="KW-1185">Reference proteome</keyword>
<proteinExistence type="predicted"/>
<gene>
    <name evidence="2" type="ORF">GRF29_154g1317643</name>
</gene>
<reference evidence="2 3" key="1">
    <citation type="submission" date="2021-02" db="EMBL/GenBank/DDBJ databases">
        <title>Genome assembly of Pseudopithomyces chartarum.</title>
        <authorList>
            <person name="Jauregui R."/>
            <person name="Singh J."/>
            <person name="Voisey C."/>
        </authorList>
    </citation>
    <scope>NUCLEOTIDE SEQUENCE [LARGE SCALE GENOMIC DNA]</scope>
    <source>
        <strain evidence="2 3">AGR01</strain>
    </source>
</reference>
<feature type="coiled-coil region" evidence="1">
    <location>
        <begin position="30"/>
        <end position="96"/>
    </location>
</feature>
<dbReference type="EMBL" id="WVTA01000013">
    <property type="protein sequence ID" value="KAK3202948.1"/>
    <property type="molecule type" value="Genomic_DNA"/>
</dbReference>
<keyword evidence="1" id="KW-0175">Coiled coil</keyword>
<dbReference type="AlphaFoldDB" id="A0AAN6LTR6"/>
<name>A0AAN6LTR6_9PLEO</name>
<sequence>MTMKGKTGLAPPRSTFSADLPQAVDHVTTVEQLVAKIFRLEAENRGLKEQEVEQFNQVFELTCCLTETQHRVAKEKDRLEKEIEGLKKEKGKLLKFQKQVQDAVHGYNR</sequence>
<dbReference type="Proteomes" id="UP001280581">
    <property type="component" value="Unassembled WGS sequence"/>
</dbReference>